<feature type="region of interest" description="Disordered" evidence="1">
    <location>
        <begin position="1"/>
        <end position="67"/>
    </location>
</feature>
<organism evidence="2 3">
    <name type="scientific">Portunus trituberculatus</name>
    <name type="common">Swimming crab</name>
    <name type="synonym">Neptunus trituberculatus</name>
    <dbReference type="NCBI Taxonomy" id="210409"/>
    <lineage>
        <taxon>Eukaryota</taxon>
        <taxon>Metazoa</taxon>
        <taxon>Ecdysozoa</taxon>
        <taxon>Arthropoda</taxon>
        <taxon>Crustacea</taxon>
        <taxon>Multicrustacea</taxon>
        <taxon>Malacostraca</taxon>
        <taxon>Eumalacostraca</taxon>
        <taxon>Eucarida</taxon>
        <taxon>Decapoda</taxon>
        <taxon>Pleocyemata</taxon>
        <taxon>Brachyura</taxon>
        <taxon>Eubrachyura</taxon>
        <taxon>Portunoidea</taxon>
        <taxon>Portunidae</taxon>
        <taxon>Portuninae</taxon>
        <taxon>Portunus</taxon>
    </lineage>
</organism>
<keyword evidence="3" id="KW-1185">Reference proteome</keyword>
<feature type="compositionally biased region" description="Low complexity" evidence="1">
    <location>
        <begin position="24"/>
        <end position="46"/>
    </location>
</feature>
<evidence type="ECO:0000313" key="2">
    <source>
        <dbReference type="EMBL" id="MPC56988.1"/>
    </source>
</evidence>
<dbReference type="AlphaFoldDB" id="A0A5B7GIW8"/>
<reference evidence="2 3" key="1">
    <citation type="submission" date="2019-05" db="EMBL/GenBank/DDBJ databases">
        <title>Another draft genome of Portunus trituberculatus and its Hox gene families provides insights of decapod evolution.</title>
        <authorList>
            <person name="Jeong J.-H."/>
            <person name="Song I."/>
            <person name="Kim S."/>
            <person name="Choi T."/>
            <person name="Kim D."/>
            <person name="Ryu S."/>
            <person name="Kim W."/>
        </authorList>
    </citation>
    <scope>NUCLEOTIDE SEQUENCE [LARGE SCALE GENOMIC DNA]</scope>
    <source>
        <tissue evidence="2">Muscle</tissue>
    </source>
</reference>
<name>A0A5B7GIW8_PORTR</name>
<proteinExistence type="predicted"/>
<dbReference type="EMBL" id="VSRR010014409">
    <property type="protein sequence ID" value="MPC56988.1"/>
    <property type="molecule type" value="Genomic_DNA"/>
</dbReference>
<protein>
    <submittedName>
        <fullName evidence="2">Uncharacterized protein</fullName>
    </submittedName>
</protein>
<accession>A0A5B7GIW8</accession>
<sequence length="67" mass="7159">MTSPPILVRQPRQYHFGDADTLTPAGCRGPPRAGAAAPGTAVAPRAEGSTPSPWIMQQHRNNPNEQQ</sequence>
<evidence type="ECO:0000256" key="1">
    <source>
        <dbReference type="SAM" id="MobiDB-lite"/>
    </source>
</evidence>
<gene>
    <name evidence="2" type="ORF">E2C01_050956</name>
</gene>
<dbReference type="Proteomes" id="UP000324222">
    <property type="component" value="Unassembled WGS sequence"/>
</dbReference>
<comment type="caution">
    <text evidence="2">The sequence shown here is derived from an EMBL/GenBank/DDBJ whole genome shotgun (WGS) entry which is preliminary data.</text>
</comment>
<feature type="compositionally biased region" description="Polar residues" evidence="1">
    <location>
        <begin position="58"/>
        <end position="67"/>
    </location>
</feature>
<evidence type="ECO:0000313" key="3">
    <source>
        <dbReference type="Proteomes" id="UP000324222"/>
    </source>
</evidence>